<evidence type="ECO:0000313" key="2">
    <source>
        <dbReference type="Proteomes" id="UP000054324"/>
    </source>
</evidence>
<proteinExistence type="predicted"/>
<evidence type="ECO:0000313" key="1">
    <source>
        <dbReference type="EMBL" id="KER22258.1"/>
    </source>
</evidence>
<protein>
    <submittedName>
        <fullName evidence="1">Uncharacterized protein</fullName>
    </submittedName>
</protein>
<reference evidence="1 2" key="1">
    <citation type="submission" date="2013-11" db="EMBL/GenBank/DDBJ databases">
        <title>Opisthorchis viverrini - life in the bile duct.</title>
        <authorList>
            <person name="Young N.D."/>
            <person name="Nagarajan N."/>
            <person name="Lin S.J."/>
            <person name="Korhonen P.K."/>
            <person name="Jex A.R."/>
            <person name="Hall R.S."/>
            <person name="Safavi-Hemami H."/>
            <person name="Kaewkong W."/>
            <person name="Bertrand D."/>
            <person name="Gao S."/>
            <person name="Seet Q."/>
            <person name="Wongkham S."/>
            <person name="Teh B.T."/>
            <person name="Wongkham C."/>
            <person name="Intapan P.M."/>
            <person name="Maleewong W."/>
            <person name="Yang X."/>
            <person name="Hu M."/>
            <person name="Wang Z."/>
            <person name="Hofmann A."/>
            <person name="Sternberg P.W."/>
            <person name="Tan P."/>
            <person name="Wang J."/>
            <person name="Gasser R.B."/>
        </authorList>
    </citation>
    <scope>NUCLEOTIDE SEQUENCE [LARGE SCALE GENOMIC DNA]</scope>
</reference>
<dbReference type="CTD" id="20323788"/>
<dbReference type="Proteomes" id="UP000054324">
    <property type="component" value="Unassembled WGS sequence"/>
</dbReference>
<organism evidence="1 2">
    <name type="scientific">Opisthorchis viverrini</name>
    <name type="common">Southeast Asian liver fluke</name>
    <dbReference type="NCBI Taxonomy" id="6198"/>
    <lineage>
        <taxon>Eukaryota</taxon>
        <taxon>Metazoa</taxon>
        <taxon>Spiralia</taxon>
        <taxon>Lophotrochozoa</taxon>
        <taxon>Platyhelminthes</taxon>
        <taxon>Trematoda</taxon>
        <taxon>Digenea</taxon>
        <taxon>Opisthorchiida</taxon>
        <taxon>Opisthorchiata</taxon>
        <taxon>Opisthorchiidae</taxon>
        <taxon>Opisthorchis</taxon>
    </lineage>
</organism>
<dbReference type="GeneID" id="20323788"/>
<keyword evidence="2" id="KW-1185">Reference proteome</keyword>
<gene>
    <name evidence="1" type="ORF">T265_09620</name>
</gene>
<dbReference type="AlphaFoldDB" id="A0A074Z5A9"/>
<name>A0A074Z5A9_OPIVI</name>
<dbReference type="KEGG" id="ovi:T265_09620"/>
<accession>A0A074Z5A9</accession>
<sequence length="136" mass="15406">MCQPLDLMKAGCEVDPVYSQNVTEKYLGAITDSQNGYLVLLVSRLLPAEYVEFRPFLQKRWFSYSGTNFRSTFENIAAGATNRDTKPVESIIGICITIIIDSMTSVFNTEASLPYNHDLFENRIVKKRVKVDGQEI</sequence>
<dbReference type="RefSeq" id="XP_009174005.1">
    <property type="nucleotide sequence ID" value="XM_009175741.1"/>
</dbReference>
<dbReference type="EMBL" id="KL596909">
    <property type="protein sequence ID" value="KER22258.1"/>
    <property type="molecule type" value="Genomic_DNA"/>
</dbReference>